<evidence type="ECO:0000256" key="1">
    <source>
        <dbReference type="SAM" id="MobiDB-lite"/>
    </source>
</evidence>
<feature type="compositionally biased region" description="Basic and acidic residues" evidence="1">
    <location>
        <begin position="109"/>
        <end position="127"/>
    </location>
</feature>
<evidence type="ECO:0000313" key="3">
    <source>
        <dbReference type="WBParaSite" id="PTRK_0000126400.1"/>
    </source>
</evidence>
<dbReference type="AlphaFoldDB" id="A0A0N4Z2Y1"/>
<protein>
    <submittedName>
        <fullName evidence="3">LigA</fullName>
    </submittedName>
</protein>
<evidence type="ECO:0000313" key="2">
    <source>
        <dbReference type="Proteomes" id="UP000038045"/>
    </source>
</evidence>
<proteinExistence type="predicted"/>
<feature type="compositionally biased region" description="Low complexity" evidence="1">
    <location>
        <begin position="81"/>
        <end position="96"/>
    </location>
</feature>
<feature type="compositionally biased region" description="Basic residues" evidence="1">
    <location>
        <begin position="128"/>
        <end position="157"/>
    </location>
</feature>
<feature type="compositionally biased region" description="Basic and acidic residues" evidence="1">
    <location>
        <begin position="403"/>
        <end position="415"/>
    </location>
</feature>
<keyword evidence="2" id="KW-1185">Reference proteome</keyword>
<sequence length="433" mass="49022">MAANPERAECCRPEACDRRLPFVRRRGCGRAAARARRCTGSRRQRRTGSPHRPARSRAEQPEIRSRRRSNTAGLTGPGYHPPGDAAGARADAGLRPSGAFGRLPHRRPHGEVRRLHQDRLHGVEIFRRRPGQRRPSARLSPARRHSGRRRQRGRHDRLQRAPDPLLADHRRRGRRPQDRHPAGDGLPDPARLQRPTHDQRREPRPAPRLRHHRQLVDRPGVDQLPEHRRPAGIGGLRRRGRGHGLRPSGPGPLYARALLHRIGEPRDHRHPLRRRRPHRGRRQQPARPDRPLCAEPPVGRRATVRPSAPAEVSEPGDQHRFHRHGLGPVGLRQVQGRGAGRHPPDADGRRRHRPLCRAELLQRRGAGRLGRSGGHRRGRGLRRLSPRLGARLALQPDLVDAEGGQRHDPDRDRRQPLSPEPSRQSDLVAGHGV</sequence>
<feature type="compositionally biased region" description="Basic and acidic residues" evidence="1">
    <location>
        <begin position="214"/>
        <end position="229"/>
    </location>
</feature>
<feature type="compositionally biased region" description="Basic residues" evidence="1">
    <location>
        <begin position="28"/>
        <end position="55"/>
    </location>
</feature>
<organism evidence="2 3">
    <name type="scientific">Parastrongyloides trichosuri</name>
    <name type="common">Possum-specific nematode worm</name>
    <dbReference type="NCBI Taxonomy" id="131310"/>
    <lineage>
        <taxon>Eukaryota</taxon>
        <taxon>Metazoa</taxon>
        <taxon>Ecdysozoa</taxon>
        <taxon>Nematoda</taxon>
        <taxon>Chromadorea</taxon>
        <taxon>Rhabditida</taxon>
        <taxon>Tylenchina</taxon>
        <taxon>Panagrolaimomorpha</taxon>
        <taxon>Strongyloidoidea</taxon>
        <taxon>Strongyloididae</taxon>
        <taxon>Parastrongyloides</taxon>
    </lineage>
</organism>
<accession>A0A0N4Z2Y1</accession>
<feature type="region of interest" description="Disordered" evidence="1">
    <location>
        <begin position="28"/>
        <end position="433"/>
    </location>
</feature>
<feature type="compositionally biased region" description="Basic residues" evidence="1">
    <location>
        <begin position="268"/>
        <end position="284"/>
    </location>
</feature>
<reference evidence="3" key="1">
    <citation type="submission" date="2017-02" db="UniProtKB">
        <authorList>
            <consortium name="WormBaseParasite"/>
        </authorList>
    </citation>
    <scope>IDENTIFICATION</scope>
</reference>
<name>A0A0N4Z2Y1_PARTI</name>
<dbReference type="WBParaSite" id="PTRK_0000126400.1">
    <property type="protein sequence ID" value="PTRK_0000126400.1"/>
    <property type="gene ID" value="PTRK_0000126400"/>
</dbReference>
<dbReference type="Proteomes" id="UP000038045">
    <property type="component" value="Unplaced"/>
</dbReference>
<feature type="compositionally biased region" description="Basic and acidic residues" evidence="1">
    <location>
        <begin position="195"/>
        <end position="205"/>
    </location>
</feature>
<feature type="compositionally biased region" description="Basic residues" evidence="1">
    <location>
        <begin position="373"/>
        <end position="385"/>
    </location>
</feature>